<proteinExistence type="predicted"/>
<evidence type="ECO:0000313" key="4">
    <source>
        <dbReference type="Proteomes" id="UP000663870"/>
    </source>
</evidence>
<keyword evidence="4" id="KW-1185">Reference proteome</keyword>
<evidence type="ECO:0000313" key="2">
    <source>
        <dbReference type="EMBL" id="CAF1623902.1"/>
    </source>
</evidence>
<accession>A0A815KYQ5</accession>
<reference evidence="1" key="1">
    <citation type="submission" date="2021-02" db="EMBL/GenBank/DDBJ databases">
        <authorList>
            <person name="Nowell W R."/>
        </authorList>
    </citation>
    <scope>NUCLEOTIDE SEQUENCE</scope>
</reference>
<dbReference type="Proteomes" id="UP000663854">
    <property type="component" value="Unassembled WGS sequence"/>
</dbReference>
<dbReference type="EMBL" id="CAJNOH010005492">
    <property type="protein sequence ID" value="CAF1399486.1"/>
    <property type="molecule type" value="Genomic_DNA"/>
</dbReference>
<gene>
    <name evidence="2" type="ORF">JXQ802_LOCUS50937</name>
    <name evidence="1" type="ORF">PYM288_LOCUS34748</name>
</gene>
<evidence type="ECO:0000313" key="1">
    <source>
        <dbReference type="EMBL" id="CAF1399486.1"/>
    </source>
</evidence>
<dbReference type="EMBL" id="CAJNOL010006987">
    <property type="protein sequence ID" value="CAF1623902.1"/>
    <property type="molecule type" value="Genomic_DNA"/>
</dbReference>
<dbReference type="AlphaFoldDB" id="A0A815KYQ5"/>
<evidence type="ECO:0000313" key="3">
    <source>
        <dbReference type="Proteomes" id="UP000663854"/>
    </source>
</evidence>
<protein>
    <submittedName>
        <fullName evidence="1">Uncharacterized protein</fullName>
    </submittedName>
</protein>
<name>A0A815KYQ5_9BILA</name>
<sequence length="122" mass="14043">MNFISEQRRISDQKRELEKNHEYIQLSYVHEIGSRHVFNQELKKILSVNLDASNATVKQINLQKTKQRLSKNVKASSPITISKSKPVHVQVTTKQQYSLNALLSQQKPSHPLLNQKGTFFST</sequence>
<comment type="caution">
    <text evidence="1">The sequence shown here is derived from an EMBL/GenBank/DDBJ whole genome shotgun (WGS) entry which is preliminary data.</text>
</comment>
<dbReference type="Proteomes" id="UP000663870">
    <property type="component" value="Unassembled WGS sequence"/>
</dbReference>
<organism evidence="1 3">
    <name type="scientific">Rotaria sordida</name>
    <dbReference type="NCBI Taxonomy" id="392033"/>
    <lineage>
        <taxon>Eukaryota</taxon>
        <taxon>Metazoa</taxon>
        <taxon>Spiralia</taxon>
        <taxon>Gnathifera</taxon>
        <taxon>Rotifera</taxon>
        <taxon>Eurotatoria</taxon>
        <taxon>Bdelloidea</taxon>
        <taxon>Philodinida</taxon>
        <taxon>Philodinidae</taxon>
        <taxon>Rotaria</taxon>
    </lineage>
</organism>